<evidence type="ECO:0000259" key="9">
    <source>
        <dbReference type="Pfam" id="PF05191"/>
    </source>
</evidence>
<protein>
    <recommendedName>
        <fullName evidence="5 7">Adenylate kinase</fullName>
        <shortName evidence="5">AK</shortName>
        <ecNumber evidence="5 7">2.7.4.3</ecNumber>
    </recommendedName>
    <alternativeName>
        <fullName evidence="5">ATP-AMP transphosphorylase</fullName>
    </alternativeName>
    <alternativeName>
        <fullName evidence="5">ATP:AMP phosphotransferase</fullName>
    </alternativeName>
    <alternativeName>
        <fullName evidence="5">Adenylate monophosphate kinase</fullName>
    </alternativeName>
</protein>
<feature type="binding site" evidence="5">
    <location>
        <position position="198"/>
    </location>
    <ligand>
        <name>ATP</name>
        <dbReference type="ChEBI" id="CHEBI:30616"/>
    </ligand>
</feature>
<keyword evidence="3 5" id="KW-0547">Nucleotide-binding</keyword>
<dbReference type="GO" id="GO:0008270">
    <property type="term" value="F:zinc ion binding"/>
    <property type="evidence" value="ECO:0007669"/>
    <property type="project" value="UniProtKB-UniRule"/>
</dbReference>
<evidence type="ECO:0000256" key="7">
    <source>
        <dbReference type="RuleBase" id="RU003331"/>
    </source>
</evidence>
<feature type="binding site" evidence="5">
    <location>
        <position position="149"/>
    </location>
    <ligand>
        <name>Zn(2+)</name>
        <dbReference type="ChEBI" id="CHEBI:29105"/>
        <note>structural</note>
    </ligand>
</feature>
<dbReference type="Proteomes" id="UP000252707">
    <property type="component" value="Unassembled WGS sequence"/>
</dbReference>
<feature type="binding site" evidence="5">
    <location>
        <position position="126"/>
    </location>
    <ligand>
        <name>ATP</name>
        <dbReference type="ChEBI" id="CHEBI:30616"/>
    </ligand>
</feature>
<feature type="binding site" evidence="5">
    <location>
        <position position="36"/>
    </location>
    <ligand>
        <name>AMP</name>
        <dbReference type="ChEBI" id="CHEBI:456215"/>
    </ligand>
</feature>
<dbReference type="PRINTS" id="PR00094">
    <property type="entry name" value="ADENYLTKNASE"/>
</dbReference>
<dbReference type="GO" id="GO:0044209">
    <property type="term" value="P:AMP salvage"/>
    <property type="evidence" value="ECO:0007669"/>
    <property type="project" value="UniProtKB-UniRule"/>
</dbReference>
<dbReference type="InterPro" id="IPR000850">
    <property type="entry name" value="Adenylat/UMP-CMP_kin"/>
</dbReference>
<dbReference type="InterPro" id="IPR006259">
    <property type="entry name" value="Adenyl_kin_sub"/>
</dbReference>
<accession>A0A369CGE4</accession>
<dbReference type="NCBIfam" id="TIGR01351">
    <property type="entry name" value="adk"/>
    <property type="match status" value="1"/>
</dbReference>
<feature type="binding site" evidence="5">
    <location>
        <position position="91"/>
    </location>
    <ligand>
        <name>AMP</name>
        <dbReference type="ChEBI" id="CHEBI:456215"/>
    </ligand>
</feature>
<feature type="binding site" evidence="5">
    <location>
        <position position="31"/>
    </location>
    <ligand>
        <name>AMP</name>
        <dbReference type="ChEBI" id="CHEBI:456215"/>
    </ligand>
</feature>
<feature type="binding site" evidence="5">
    <location>
        <position position="170"/>
    </location>
    <ligand>
        <name>AMP</name>
        <dbReference type="ChEBI" id="CHEBI:456215"/>
    </ligand>
</feature>
<feature type="domain" description="Adenylate kinase active site lid" evidence="9">
    <location>
        <begin position="126"/>
        <end position="161"/>
    </location>
</feature>
<dbReference type="OrthoDB" id="9805030at2"/>
<keyword evidence="5 7" id="KW-0067">ATP-binding</keyword>
<comment type="caution">
    <text evidence="5">Lacks conserved residue(s) required for the propagation of feature annotation.</text>
</comment>
<feature type="binding site" evidence="5">
    <location>
        <position position="159"/>
    </location>
    <ligand>
        <name>AMP</name>
        <dbReference type="ChEBI" id="CHEBI:456215"/>
    </ligand>
</feature>
<keyword evidence="1 5" id="KW-0808">Transferase</keyword>
<dbReference type="NCBIfam" id="NF011100">
    <property type="entry name" value="PRK14527.1"/>
    <property type="match status" value="1"/>
</dbReference>
<comment type="subunit">
    <text evidence="5 7">Monomer.</text>
</comment>
<dbReference type="PANTHER" id="PTHR23359">
    <property type="entry name" value="NUCLEOTIDE KINASE"/>
    <property type="match status" value="1"/>
</dbReference>
<evidence type="ECO:0000256" key="6">
    <source>
        <dbReference type="RuleBase" id="RU003330"/>
    </source>
</evidence>
<feature type="compositionally biased region" description="Basic residues" evidence="8">
    <location>
        <begin position="270"/>
        <end position="489"/>
    </location>
</feature>
<comment type="catalytic activity">
    <reaction evidence="5 7">
        <text>AMP + ATP = 2 ADP</text>
        <dbReference type="Rhea" id="RHEA:12973"/>
        <dbReference type="ChEBI" id="CHEBI:30616"/>
        <dbReference type="ChEBI" id="CHEBI:456215"/>
        <dbReference type="ChEBI" id="CHEBI:456216"/>
        <dbReference type="EC" id="2.7.4.3"/>
    </reaction>
</comment>
<keyword evidence="5" id="KW-0479">Metal-binding</keyword>
<dbReference type="InterPro" id="IPR007862">
    <property type="entry name" value="Adenylate_kinase_lid-dom"/>
</dbReference>
<comment type="pathway">
    <text evidence="5">Purine metabolism; AMP biosynthesis via salvage pathway; AMP from ADP: step 1/1.</text>
</comment>
<evidence type="ECO:0000313" key="10">
    <source>
        <dbReference type="EMBL" id="RCX33142.1"/>
    </source>
</evidence>
<reference evidence="10 11" key="1">
    <citation type="submission" date="2018-07" db="EMBL/GenBank/DDBJ databases">
        <title>Genomic Encyclopedia of Type Strains, Phase IV (KMG-IV): sequencing the most valuable type-strain genomes for metagenomic binning, comparative biology and taxonomic classification.</title>
        <authorList>
            <person name="Goeker M."/>
        </authorList>
    </citation>
    <scope>NUCLEOTIDE SEQUENCE [LARGE SCALE GENOMIC DNA]</scope>
    <source>
        <strain evidence="10 11">DSM 26407</strain>
    </source>
</reference>
<comment type="caution">
    <text evidence="10">The sequence shown here is derived from an EMBL/GenBank/DDBJ whole genome shotgun (WGS) entry which is preliminary data.</text>
</comment>
<evidence type="ECO:0000256" key="8">
    <source>
        <dbReference type="SAM" id="MobiDB-lite"/>
    </source>
</evidence>
<dbReference type="GO" id="GO:0005524">
    <property type="term" value="F:ATP binding"/>
    <property type="evidence" value="ECO:0007669"/>
    <property type="project" value="UniProtKB-UniRule"/>
</dbReference>
<evidence type="ECO:0000256" key="5">
    <source>
        <dbReference type="HAMAP-Rule" id="MF_00235"/>
    </source>
</evidence>
<feature type="binding site" evidence="5">
    <location>
        <position position="132"/>
    </location>
    <ligand>
        <name>Zn(2+)</name>
        <dbReference type="ChEBI" id="CHEBI:29105"/>
        <note>structural</note>
    </ligand>
</feature>
<dbReference type="AlphaFoldDB" id="A0A369CGE4"/>
<dbReference type="UniPathway" id="UPA00588">
    <property type="reaction ID" value="UER00649"/>
</dbReference>
<sequence length="489" mass="51099">MRIALLGAPGSGKDTQAKQVAQKHGIPVIVTAELVREVIAADTPLGQQAKAATETGTLPDDILFPIIRERLSRDDTNNGFLFSGFPRTAAQAESLDNLLNELGQPLQAALLIQVDPEMLIERLTGRRTCISCGAAFNIYTSPSRLGDICDKCGGNLRHRADDNEETITNRIRAFEAQTKPLVEYYRQQGRIRVVQGMGEIRDIAKAIDKVIRNLPEIPVTPVVEEVPAESKSEVTLTDLANKVAEAAKMAREDDTTKTVGGEAAATAAAPKRKAAPKKAAPKKAAPKKAAPKKAAPKKAAPKKAAPKKAAPKKAAPKKAAPKKAAPKKAAPKKAAPKKAAPKKAAPKKAAPKKAAPKKAAPKKAAPKKAAPKKAAPKKAAPKKAAPKKAAPKKAAPKKAAPKKAAPKKAAPKKAATKKAATKKAAPKKAAPKKAAPKKAAPKKAAPKKAAPKKAAPKKAAPKKAAPKKAAPKKAAPKKAAPKRAAPKRR</sequence>
<dbReference type="EMBL" id="QPJY01000001">
    <property type="protein sequence ID" value="RCX33142.1"/>
    <property type="molecule type" value="Genomic_DNA"/>
</dbReference>
<dbReference type="InterPro" id="IPR027417">
    <property type="entry name" value="P-loop_NTPase"/>
</dbReference>
<comment type="subcellular location">
    <subcellularLocation>
        <location evidence="5 7">Cytoplasm</location>
    </subcellularLocation>
</comment>
<dbReference type="Pfam" id="PF00406">
    <property type="entry name" value="ADK"/>
    <property type="match status" value="1"/>
</dbReference>
<dbReference type="Gene3D" id="3.40.50.300">
    <property type="entry name" value="P-loop containing nucleotide triphosphate hydrolases"/>
    <property type="match status" value="1"/>
</dbReference>
<dbReference type="Pfam" id="PF05191">
    <property type="entry name" value="ADK_lid"/>
    <property type="match status" value="1"/>
</dbReference>
<dbReference type="GO" id="GO:0005737">
    <property type="term" value="C:cytoplasm"/>
    <property type="evidence" value="ECO:0007669"/>
    <property type="project" value="UniProtKB-SubCell"/>
</dbReference>
<name>A0A369CGE4_9GAMM</name>
<evidence type="ECO:0000256" key="2">
    <source>
        <dbReference type="ARBA" id="ARBA00022727"/>
    </source>
</evidence>
<evidence type="ECO:0000256" key="3">
    <source>
        <dbReference type="ARBA" id="ARBA00022741"/>
    </source>
</evidence>
<dbReference type="SUPFAM" id="SSF52540">
    <property type="entry name" value="P-loop containing nucleoside triphosphate hydrolases"/>
    <property type="match status" value="1"/>
</dbReference>
<feature type="binding site" evidence="5">
    <location>
        <position position="129"/>
    </location>
    <ligand>
        <name>Zn(2+)</name>
        <dbReference type="ChEBI" id="CHEBI:29105"/>
        <note>structural</note>
    </ligand>
</feature>
<dbReference type="GO" id="GO:0004017">
    <property type="term" value="F:AMP kinase activity"/>
    <property type="evidence" value="ECO:0007669"/>
    <property type="project" value="UniProtKB-UniRule"/>
</dbReference>
<comment type="function">
    <text evidence="5">Catalyzes the reversible transfer of the terminal phosphate group between ATP and AMP. Plays an important role in cellular energy homeostasis and in adenine nucleotide metabolism.</text>
</comment>
<evidence type="ECO:0000256" key="4">
    <source>
        <dbReference type="ARBA" id="ARBA00022777"/>
    </source>
</evidence>
<keyword evidence="2 5" id="KW-0545">Nucleotide biosynthesis</keyword>
<comment type="similarity">
    <text evidence="5 6">Belongs to the adenylate kinase family.</text>
</comment>
<feature type="binding site" evidence="5">
    <location>
        <begin position="84"/>
        <end position="87"/>
    </location>
    <ligand>
        <name>AMP</name>
        <dbReference type="ChEBI" id="CHEBI:456215"/>
    </ligand>
</feature>
<dbReference type="HAMAP" id="MF_00235">
    <property type="entry name" value="Adenylate_kinase_Adk"/>
    <property type="match status" value="1"/>
</dbReference>
<gene>
    <name evidence="5" type="primary">adk</name>
    <name evidence="10" type="ORF">DFQ59_101441</name>
</gene>
<organism evidence="10 11">
    <name type="scientific">Thioalbus denitrificans</name>
    <dbReference type="NCBI Taxonomy" id="547122"/>
    <lineage>
        <taxon>Bacteria</taxon>
        <taxon>Pseudomonadati</taxon>
        <taxon>Pseudomonadota</taxon>
        <taxon>Gammaproteobacteria</taxon>
        <taxon>Chromatiales</taxon>
        <taxon>Ectothiorhodospiraceae</taxon>
        <taxon>Thioalbus</taxon>
    </lineage>
</organism>
<evidence type="ECO:0000256" key="1">
    <source>
        <dbReference type="ARBA" id="ARBA00022679"/>
    </source>
</evidence>
<feature type="region of interest" description="NMP" evidence="5">
    <location>
        <begin position="30"/>
        <end position="59"/>
    </location>
</feature>
<keyword evidence="11" id="KW-1185">Reference proteome</keyword>
<keyword evidence="5" id="KW-0963">Cytoplasm</keyword>
<dbReference type="EC" id="2.7.4.3" evidence="5 7"/>
<dbReference type="CDD" id="cd01428">
    <property type="entry name" value="ADK"/>
    <property type="match status" value="1"/>
</dbReference>
<feature type="region of interest" description="Disordered" evidence="8">
    <location>
        <begin position="247"/>
        <end position="489"/>
    </location>
</feature>
<comment type="domain">
    <text evidence="5">Consists of three domains, a large central CORE domain and two small peripheral domains, NMPbind and LID, which undergo movements during catalysis. The LID domain closes over the site of phosphoryl transfer upon ATP binding. Assembling and dissambling the active center during each catalytic cycle provides an effective means to prevent ATP hydrolysis. Some bacteria have evolved a zinc-coordinating structure that stabilizes the LID domain.</text>
</comment>
<keyword evidence="5" id="KW-0862">Zinc</keyword>
<feature type="region of interest" description="LID" evidence="5">
    <location>
        <begin position="125"/>
        <end position="162"/>
    </location>
</feature>
<keyword evidence="4 5" id="KW-0418">Kinase</keyword>
<evidence type="ECO:0000313" key="11">
    <source>
        <dbReference type="Proteomes" id="UP000252707"/>
    </source>
</evidence>
<dbReference type="NCBIfam" id="NF001381">
    <property type="entry name" value="PRK00279.1-3"/>
    <property type="match status" value="1"/>
</dbReference>
<feature type="binding site" evidence="5">
    <location>
        <position position="152"/>
    </location>
    <ligand>
        <name>Zn(2+)</name>
        <dbReference type="ChEBI" id="CHEBI:29105"/>
        <note>structural</note>
    </ligand>
</feature>
<proteinExistence type="inferred from homology"/>